<evidence type="ECO:0000313" key="2">
    <source>
        <dbReference type="EMBL" id="TGL95457.1"/>
    </source>
</evidence>
<name>A0A4Z1AIS6_9LEPT</name>
<keyword evidence="3" id="KW-1185">Reference proteome</keyword>
<sequence length="331" mass="37030">MKRLIPVAILILEFLLVDFCVSRNVPDTSKQNYSVSNDGEFVQTFRLMILPPTKSEGRGKNGILTSLPKYEGLVAELRSALINSGKATVVDREKTEQALDEIAFGKSGLVDRTTAPKIGRITGAEKMASPIFYNKDFSLSLTDIETTKVEYSKSVPVENYQALIQDFIKFLEHKILLVNISKIMNPNPSFKASIKSSKKIYKNSEPIHFEISVSETAYVYLLLIQNDGEIFTLFPNEEQTENLIESDMPLTIPNANANFVFTAGEPFGRDVIKLIASKEKMQLFQSRRIAGSPFGQITETPEKIARGIKKFTIDLKSSAWTSTEIAIETQQ</sequence>
<dbReference type="Pfam" id="PF14326">
    <property type="entry name" value="DUF4384"/>
    <property type="match status" value="1"/>
</dbReference>
<dbReference type="OrthoDB" id="319912at2"/>
<accession>A0A4Z1AIS6</accession>
<dbReference type="Proteomes" id="UP000298263">
    <property type="component" value="Unassembled WGS sequence"/>
</dbReference>
<dbReference type="Pfam" id="PF13036">
    <property type="entry name" value="LpoB"/>
    <property type="match status" value="1"/>
</dbReference>
<protein>
    <submittedName>
        <fullName evidence="2">DUF4384 domain-containing protein</fullName>
    </submittedName>
</protein>
<gene>
    <name evidence="2" type="ORF">EHQ69_03250</name>
</gene>
<evidence type="ECO:0000259" key="1">
    <source>
        <dbReference type="Pfam" id="PF14326"/>
    </source>
</evidence>
<dbReference type="PANTHER" id="PTHR36194">
    <property type="entry name" value="S-LAYER-LIKE PROTEIN"/>
    <property type="match status" value="1"/>
</dbReference>
<dbReference type="PANTHER" id="PTHR36194:SF1">
    <property type="entry name" value="S-LAYER-LIKE PROTEIN"/>
    <property type="match status" value="1"/>
</dbReference>
<dbReference type="RefSeq" id="WP_135586092.1">
    <property type="nucleotide sequence ID" value="NZ_RQGO01000016.1"/>
</dbReference>
<dbReference type="AlphaFoldDB" id="A0A4Z1AIS6"/>
<reference evidence="2" key="1">
    <citation type="journal article" date="2019" name="PLoS Negl. Trop. Dis.">
        <title>Revisiting the worldwide diversity of Leptospira species in the environment.</title>
        <authorList>
            <person name="Vincent A.T."/>
            <person name="Schiettekatte O."/>
            <person name="Bourhy P."/>
            <person name="Veyrier F.J."/>
            <person name="Picardeau M."/>
        </authorList>
    </citation>
    <scope>NUCLEOTIDE SEQUENCE [LARGE SCALE GENOMIC DNA]</scope>
    <source>
        <strain evidence="2">201702422</strain>
    </source>
</reference>
<proteinExistence type="predicted"/>
<feature type="domain" description="DUF4384" evidence="1">
    <location>
        <begin position="201"/>
        <end position="279"/>
    </location>
</feature>
<dbReference type="InterPro" id="IPR025493">
    <property type="entry name" value="DUF4384"/>
</dbReference>
<dbReference type="InterPro" id="IPR014094">
    <property type="entry name" value="LpoB"/>
</dbReference>
<organism evidence="2 3">
    <name type="scientific">Leptospira congkakensis</name>
    <dbReference type="NCBI Taxonomy" id="2484932"/>
    <lineage>
        <taxon>Bacteria</taxon>
        <taxon>Pseudomonadati</taxon>
        <taxon>Spirochaetota</taxon>
        <taxon>Spirochaetia</taxon>
        <taxon>Leptospirales</taxon>
        <taxon>Leptospiraceae</taxon>
        <taxon>Leptospira</taxon>
    </lineage>
</organism>
<comment type="caution">
    <text evidence="2">The sequence shown here is derived from an EMBL/GenBank/DDBJ whole genome shotgun (WGS) entry which is preliminary data.</text>
</comment>
<dbReference type="Gene3D" id="3.40.50.10610">
    <property type="entry name" value="ABC-type transport auxiliary lipoprotein component"/>
    <property type="match status" value="1"/>
</dbReference>
<evidence type="ECO:0000313" key="3">
    <source>
        <dbReference type="Proteomes" id="UP000298263"/>
    </source>
</evidence>
<dbReference type="EMBL" id="RQGP01000008">
    <property type="protein sequence ID" value="TGL95457.1"/>
    <property type="molecule type" value="Genomic_DNA"/>
</dbReference>